<organism evidence="4 5">
    <name type="scientific">Diplocarpon rosae</name>
    <dbReference type="NCBI Taxonomy" id="946125"/>
    <lineage>
        <taxon>Eukaryota</taxon>
        <taxon>Fungi</taxon>
        <taxon>Dikarya</taxon>
        <taxon>Ascomycota</taxon>
        <taxon>Pezizomycotina</taxon>
        <taxon>Leotiomycetes</taxon>
        <taxon>Helotiales</taxon>
        <taxon>Drepanopezizaceae</taxon>
        <taxon>Diplocarpon</taxon>
    </lineage>
</organism>
<dbReference type="GO" id="GO:0008270">
    <property type="term" value="F:zinc ion binding"/>
    <property type="evidence" value="ECO:0007669"/>
    <property type="project" value="UniProtKB-KW"/>
</dbReference>
<proteinExistence type="predicted"/>
<dbReference type="InterPro" id="IPR013087">
    <property type="entry name" value="Znf_C2H2_type"/>
</dbReference>
<feature type="region of interest" description="Disordered" evidence="2">
    <location>
        <begin position="326"/>
        <end position="384"/>
    </location>
</feature>
<feature type="compositionally biased region" description="Basic and acidic residues" evidence="2">
    <location>
        <begin position="375"/>
        <end position="384"/>
    </location>
</feature>
<comment type="caution">
    <text evidence="4">The sequence shown here is derived from an EMBL/GenBank/DDBJ whole genome shotgun (WGS) entry which is preliminary data.</text>
</comment>
<evidence type="ECO:0000256" key="1">
    <source>
        <dbReference type="PROSITE-ProRule" id="PRU00042"/>
    </source>
</evidence>
<evidence type="ECO:0000259" key="3">
    <source>
        <dbReference type="PROSITE" id="PS50157"/>
    </source>
</evidence>
<dbReference type="Proteomes" id="UP001285354">
    <property type="component" value="Unassembled WGS sequence"/>
</dbReference>
<dbReference type="EMBL" id="JAUBYV010000001">
    <property type="protein sequence ID" value="KAK2629451.1"/>
    <property type="molecule type" value="Genomic_DNA"/>
</dbReference>
<feature type="region of interest" description="Disordered" evidence="2">
    <location>
        <begin position="557"/>
        <end position="576"/>
    </location>
</feature>
<accession>A0AAD9T4M5</accession>
<dbReference type="PROSITE" id="PS50157">
    <property type="entry name" value="ZINC_FINGER_C2H2_2"/>
    <property type="match status" value="1"/>
</dbReference>
<gene>
    <name evidence="4" type="ORF">QTJ16_000271</name>
</gene>
<name>A0AAD9T4M5_9HELO</name>
<feature type="region of interest" description="Disordered" evidence="2">
    <location>
        <begin position="141"/>
        <end position="162"/>
    </location>
</feature>
<feature type="region of interest" description="Disordered" evidence="2">
    <location>
        <begin position="516"/>
        <end position="537"/>
    </location>
</feature>
<keyword evidence="1" id="KW-0479">Metal-binding</keyword>
<feature type="domain" description="C2H2-type" evidence="3">
    <location>
        <begin position="619"/>
        <end position="646"/>
    </location>
</feature>
<protein>
    <recommendedName>
        <fullName evidence="3">C2H2-type domain-containing protein</fullName>
    </recommendedName>
</protein>
<keyword evidence="1" id="KW-0862">Zinc</keyword>
<evidence type="ECO:0000313" key="4">
    <source>
        <dbReference type="EMBL" id="KAK2629451.1"/>
    </source>
</evidence>
<keyword evidence="1" id="KW-0863">Zinc-finger</keyword>
<evidence type="ECO:0000256" key="2">
    <source>
        <dbReference type="SAM" id="MobiDB-lite"/>
    </source>
</evidence>
<reference evidence="4" key="1">
    <citation type="submission" date="2023-06" db="EMBL/GenBank/DDBJ databases">
        <title>Draft genome of Marssonina rosae.</title>
        <authorList>
            <person name="Cheng Q."/>
        </authorList>
    </citation>
    <scope>NUCLEOTIDE SEQUENCE</scope>
    <source>
        <strain evidence="4">R4</strain>
    </source>
</reference>
<keyword evidence="5" id="KW-1185">Reference proteome</keyword>
<dbReference type="AlphaFoldDB" id="A0AAD9T4M5"/>
<sequence>MLAAACTNMETVVASCIKCKSELGRFWNSWNGIGNTYHSPVHPPISVNGLESTGLVYNGAEDSAVEHSLLQDIACEKCRMVVGLRCDSVPGGHFLKKNQLIMRLTGMSVVSVKTGQKAKISVLKTFPLKITSVKRQFGARRDSTCRSDSHIPPPGLGSMPAGSQSVVARIPAADGRSLAPLNVPVADIVKFKNWAEDAISTQQADIERISGIVNRIERDMRSLKDFMLEMRSKCSSSKQLPTGSDEGDVQALRDDLGMLRQKLKQNAETVSLSSTNLLGRIELVSQEVEEIGRKAYEVDDLRSDFELMKRQAEHLEETRAIGLDITAPSSDMGQSPILGSSKRDHDGFQSSLVKNDRYTSPKRRKLVPGTSGDENANRIRDPEKILGKPTQERGNAEIASSEAGSISPVCEQNENHDQVSRSIQVVRASMPDQMSASSVIMARRLSGNRRIPPMMKSYAAKDGVTPAPSHTSRIQVVVPYSPAISKTSPEQEGKFRNANNRTNVRTIKRSLRLSGRVNKGKSVHTDPGFNDNSNDGYNPASIMRSIENRLSTRVTSSRASISSFPAPPGSDCSNEKNREEELASKCDSCGMGYDNVQDLDNHRAHCEGRKIDEDSPREYLCEKCKKSYNILQRLEYHQKYSKCSTHWALQLSDTTS</sequence>
<dbReference type="Gene3D" id="3.30.160.60">
    <property type="entry name" value="Classic Zinc Finger"/>
    <property type="match status" value="1"/>
</dbReference>
<evidence type="ECO:0000313" key="5">
    <source>
        <dbReference type="Proteomes" id="UP001285354"/>
    </source>
</evidence>